<dbReference type="EMBL" id="CAFBNE010000142">
    <property type="protein sequence ID" value="CAB4967510.1"/>
    <property type="molecule type" value="Genomic_DNA"/>
</dbReference>
<sequence>MEQGAVPLFLLRERGADRRDQVGGAAAVRSPISKEGSRPWAAFVK</sequence>
<name>A0A6J7LG78_9ZZZZ</name>
<gene>
    <name evidence="1" type="ORF">UFOPK3772_02976</name>
</gene>
<organism evidence="1">
    <name type="scientific">freshwater metagenome</name>
    <dbReference type="NCBI Taxonomy" id="449393"/>
    <lineage>
        <taxon>unclassified sequences</taxon>
        <taxon>metagenomes</taxon>
        <taxon>ecological metagenomes</taxon>
    </lineage>
</organism>
<reference evidence="1" key="1">
    <citation type="submission" date="2020-05" db="EMBL/GenBank/DDBJ databases">
        <authorList>
            <person name="Chiriac C."/>
            <person name="Salcher M."/>
            <person name="Ghai R."/>
            <person name="Kavagutti S V."/>
        </authorList>
    </citation>
    <scope>NUCLEOTIDE SEQUENCE</scope>
</reference>
<evidence type="ECO:0000313" key="1">
    <source>
        <dbReference type="EMBL" id="CAB4967510.1"/>
    </source>
</evidence>
<accession>A0A6J7LG78</accession>
<proteinExistence type="predicted"/>
<dbReference type="AlphaFoldDB" id="A0A6J7LG78"/>
<protein>
    <submittedName>
        <fullName evidence="1">Unannotated protein</fullName>
    </submittedName>
</protein>